<evidence type="ECO:0000313" key="4">
    <source>
        <dbReference type="Proteomes" id="UP001220610"/>
    </source>
</evidence>
<feature type="transmembrane region" description="Helical" evidence="1">
    <location>
        <begin position="106"/>
        <end position="129"/>
    </location>
</feature>
<feature type="transmembrane region" description="Helical" evidence="1">
    <location>
        <begin position="7"/>
        <end position="26"/>
    </location>
</feature>
<keyword evidence="3" id="KW-0808">Transferase</keyword>
<sequence length="338" mass="38884">MTSLKTKLLFIGFWLVWTAMHMAIFLQWDFEWTVALADALVTNLVLLLICLVVSINLRFYRPHRIYVLSLCGGFSWLGVLFIKYLLQHFLPNAGDDYRYLMDNSLGVRFTVAFLFSGGAALLSELFYALQDKQQQQKRKDEAEKLARNAELFQLRQQLQPHFLFNSLNSISALTGSQPAQARKMIQQLSDFLRGTLKREEQQWISLDEELQHLQLYLDIEKVRFGHRLSTELQQDPNTGKLQIPHMLLQPVMENAIKFGLYDTIGDIIIRLHATLEPGYLLLSIQNPYDPETASPKHGTGFGLHSTKRRLYLLYGRNDLVITHAANAVFTTTIKIPQT</sequence>
<dbReference type="SUPFAM" id="SSF55874">
    <property type="entry name" value="ATPase domain of HSP90 chaperone/DNA topoisomerase II/histidine kinase"/>
    <property type="match status" value="1"/>
</dbReference>
<feature type="transmembrane region" description="Helical" evidence="1">
    <location>
        <begin position="65"/>
        <end position="86"/>
    </location>
</feature>
<keyword evidence="1" id="KW-0812">Transmembrane</keyword>
<feature type="domain" description="Signal transduction histidine kinase internal region" evidence="2">
    <location>
        <begin position="149"/>
        <end position="228"/>
    </location>
</feature>
<keyword evidence="1" id="KW-1133">Transmembrane helix</keyword>
<name>A0AAJ5WQE5_9BACT</name>
<organism evidence="3 4">
    <name type="scientific">Candidatus Pseudobacter hemicellulosilyticus</name>
    <dbReference type="NCBI Taxonomy" id="3121375"/>
    <lineage>
        <taxon>Bacteria</taxon>
        <taxon>Pseudomonadati</taxon>
        <taxon>Bacteroidota</taxon>
        <taxon>Chitinophagia</taxon>
        <taxon>Chitinophagales</taxon>
        <taxon>Chitinophagaceae</taxon>
        <taxon>Pseudobacter</taxon>
    </lineage>
</organism>
<keyword evidence="3" id="KW-0418">Kinase</keyword>
<dbReference type="Pfam" id="PF06580">
    <property type="entry name" value="His_kinase"/>
    <property type="match status" value="1"/>
</dbReference>
<protein>
    <submittedName>
        <fullName evidence="3">Histidine kinase</fullName>
    </submittedName>
</protein>
<dbReference type="PANTHER" id="PTHR34220">
    <property type="entry name" value="SENSOR HISTIDINE KINASE YPDA"/>
    <property type="match status" value="1"/>
</dbReference>
<dbReference type="Proteomes" id="UP001220610">
    <property type="component" value="Chromosome"/>
</dbReference>
<gene>
    <name evidence="3" type="ORF">P0Y53_02030</name>
</gene>
<feature type="transmembrane region" description="Helical" evidence="1">
    <location>
        <begin position="32"/>
        <end position="53"/>
    </location>
</feature>
<evidence type="ECO:0000313" key="3">
    <source>
        <dbReference type="EMBL" id="WEK36266.1"/>
    </source>
</evidence>
<dbReference type="AlphaFoldDB" id="A0AAJ5WQE5"/>
<dbReference type="InterPro" id="IPR050640">
    <property type="entry name" value="Bact_2-comp_sensor_kinase"/>
</dbReference>
<keyword evidence="1" id="KW-0472">Membrane</keyword>
<reference evidence="3" key="1">
    <citation type="submission" date="2023-03" db="EMBL/GenBank/DDBJ databases">
        <title>Andean soil-derived lignocellulolytic bacterial consortium as a source of novel taxa and putative plastic-active enzymes.</title>
        <authorList>
            <person name="Diaz-Garcia L."/>
            <person name="Chuvochina M."/>
            <person name="Feuerriegel G."/>
            <person name="Bunk B."/>
            <person name="Sproer C."/>
            <person name="Streit W.R."/>
            <person name="Rodriguez L.M."/>
            <person name="Overmann J."/>
            <person name="Jimenez D.J."/>
        </authorList>
    </citation>
    <scope>NUCLEOTIDE SEQUENCE</scope>
    <source>
        <strain evidence="3">MAG 7</strain>
    </source>
</reference>
<dbReference type="InterPro" id="IPR010559">
    <property type="entry name" value="Sig_transdc_His_kin_internal"/>
</dbReference>
<evidence type="ECO:0000256" key="1">
    <source>
        <dbReference type="SAM" id="Phobius"/>
    </source>
</evidence>
<evidence type="ECO:0000259" key="2">
    <source>
        <dbReference type="Pfam" id="PF06580"/>
    </source>
</evidence>
<dbReference type="InterPro" id="IPR036890">
    <property type="entry name" value="HATPase_C_sf"/>
</dbReference>
<accession>A0AAJ5WQE5</accession>
<dbReference type="EMBL" id="CP119311">
    <property type="protein sequence ID" value="WEK36266.1"/>
    <property type="molecule type" value="Genomic_DNA"/>
</dbReference>
<dbReference type="PANTHER" id="PTHR34220:SF7">
    <property type="entry name" value="SENSOR HISTIDINE KINASE YPDA"/>
    <property type="match status" value="1"/>
</dbReference>
<proteinExistence type="predicted"/>
<dbReference type="GO" id="GO:0016020">
    <property type="term" value="C:membrane"/>
    <property type="evidence" value="ECO:0007669"/>
    <property type="project" value="InterPro"/>
</dbReference>
<dbReference type="Gene3D" id="3.30.565.10">
    <property type="entry name" value="Histidine kinase-like ATPase, C-terminal domain"/>
    <property type="match status" value="1"/>
</dbReference>
<dbReference type="GO" id="GO:0000155">
    <property type="term" value="F:phosphorelay sensor kinase activity"/>
    <property type="evidence" value="ECO:0007669"/>
    <property type="project" value="InterPro"/>
</dbReference>